<evidence type="ECO:0000313" key="1">
    <source>
        <dbReference type="EMBL" id="HIX82098.1"/>
    </source>
</evidence>
<sequence>MVNNCYSDLFALDFKNFKQLVYSQDIDIDEDQLLIIYNLIQNNRYALIDSHYNEVLYNYISEKTSTATCLKIKNFLDNCPAYFKLGLNV</sequence>
<organism evidence="1 2">
    <name type="scientific">Candidatus Erysipelatoclostridium merdavium</name>
    <dbReference type="NCBI Taxonomy" id="2838566"/>
    <lineage>
        <taxon>Bacteria</taxon>
        <taxon>Bacillati</taxon>
        <taxon>Bacillota</taxon>
        <taxon>Erysipelotrichia</taxon>
        <taxon>Erysipelotrichales</taxon>
        <taxon>Erysipelotrichales incertae sedis</taxon>
    </lineage>
</organism>
<dbReference type="AlphaFoldDB" id="A0A9D1XM69"/>
<reference evidence="1" key="2">
    <citation type="submission" date="2021-04" db="EMBL/GenBank/DDBJ databases">
        <authorList>
            <person name="Gilroy R."/>
        </authorList>
    </citation>
    <scope>NUCLEOTIDE SEQUENCE</scope>
    <source>
        <strain evidence="1">ChiGjej1B1-14440</strain>
    </source>
</reference>
<comment type="caution">
    <text evidence="1">The sequence shown here is derived from an EMBL/GenBank/DDBJ whole genome shotgun (WGS) entry which is preliminary data.</text>
</comment>
<evidence type="ECO:0000313" key="2">
    <source>
        <dbReference type="Proteomes" id="UP000886724"/>
    </source>
</evidence>
<reference evidence="1" key="1">
    <citation type="journal article" date="2021" name="PeerJ">
        <title>Extensive microbial diversity within the chicken gut microbiome revealed by metagenomics and culture.</title>
        <authorList>
            <person name="Gilroy R."/>
            <person name="Ravi A."/>
            <person name="Getino M."/>
            <person name="Pursley I."/>
            <person name="Horton D.L."/>
            <person name="Alikhan N.F."/>
            <person name="Baker D."/>
            <person name="Gharbi K."/>
            <person name="Hall N."/>
            <person name="Watson M."/>
            <person name="Adriaenssens E.M."/>
            <person name="Foster-Nyarko E."/>
            <person name="Jarju S."/>
            <person name="Secka A."/>
            <person name="Antonio M."/>
            <person name="Oren A."/>
            <person name="Chaudhuri R.R."/>
            <person name="La Ragione R."/>
            <person name="Hildebrand F."/>
            <person name="Pallen M.J."/>
        </authorList>
    </citation>
    <scope>NUCLEOTIDE SEQUENCE</scope>
    <source>
        <strain evidence="1">ChiGjej1B1-14440</strain>
    </source>
</reference>
<dbReference type="Proteomes" id="UP000886724">
    <property type="component" value="Unassembled WGS sequence"/>
</dbReference>
<accession>A0A9D1XM69</accession>
<proteinExistence type="predicted"/>
<dbReference type="EMBL" id="DXET01000202">
    <property type="protein sequence ID" value="HIX82098.1"/>
    <property type="molecule type" value="Genomic_DNA"/>
</dbReference>
<name>A0A9D1XM69_9FIRM</name>
<protein>
    <submittedName>
        <fullName evidence="1">Uncharacterized protein</fullName>
    </submittedName>
</protein>
<gene>
    <name evidence="1" type="ORF">H9980_09050</name>
</gene>